<feature type="region of interest" description="Disordered" evidence="1">
    <location>
        <begin position="29"/>
        <end position="61"/>
    </location>
</feature>
<gene>
    <name evidence="2" type="ORF">EYF80_036664</name>
</gene>
<name>A0A4Z2GIS3_9TELE</name>
<evidence type="ECO:0000313" key="2">
    <source>
        <dbReference type="EMBL" id="TNN53145.1"/>
    </source>
</evidence>
<sequence length="61" mass="6778">MVTGLPADVALGGVAIWILCGDDREKYVRPDRQKSEDNDVSRQMKAQNGAMGGKRQKRCKE</sequence>
<dbReference type="EMBL" id="SRLO01000525">
    <property type="protein sequence ID" value="TNN53145.1"/>
    <property type="molecule type" value="Genomic_DNA"/>
</dbReference>
<comment type="caution">
    <text evidence="2">The sequence shown here is derived from an EMBL/GenBank/DDBJ whole genome shotgun (WGS) entry which is preliminary data.</text>
</comment>
<organism evidence="2 3">
    <name type="scientific">Liparis tanakae</name>
    <name type="common">Tanaka's snailfish</name>
    <dbReference type="NCBI Taxonomy" id="230148"/>
    <lineage>
        <taxon>Eukaryota</taxon>
        <taxon>Metazoa</taxon>
        <taxon>Chordata</taxon>
        <taxon>Craniata</taxon>
        <taxon>Vertebrata</taxon>
        <taxon>Euteleostomi</taxon>
        <taxon>Actinopterygii</taxon>
        <taxon>Neopterygii</taxon>
        <taxon>Teleostei</taxon>
        <taxon>Neoteleostei</taxon>
        <taxon>Acanthomorphata</taxon>
        <taxon>Eupercaria</taxon>
        <taxon>Perciformes</taxon>
        <taxon>Cottioidei</taxon>
        <taxon>Cottales</taxon>
        <taxon>Liparidae</taxon>
        <taxon>Liparis</taxon>
    </lineage>
</organism>
<evidence type="ECO:0000256" key="1">
    <source>
        <dbReference type="SAM" id="MobiDB-lite"/>
    </source>
</evidence>
<feature type="compositionally biased region" description="Basic and acidic residues" evidence="1">
    <location>
        <begin position="29"/>
        <end position="42"/>
    </location>
</feature>
<protein>
    <submittedName>
        <fullName evidence="2">Uncharacterized protein</fullName>
    </submittedName>
</protein>
<dbReference type="Proteomes" id="UP000314294">
    <property type="component" value="Unassembled WGS sequence"/>
</dbReference>
<reference evidence="2 3" key="1">
    <citation type="submission" date="2019-03" db="EMBL/GenBank/DDBJ databases">
        <title>First draft genome of Liparis tanakae, snailfish: a comprehensive survey of snailfish specific genes.</title>
        <authorList>
            <person name="Kim W."/>
            <person name="Song I."/>
            <person name="Jeong J.-H."/>
            <person name="Kim D."/>
            <person name="Kim S."/>
            <person name="Ryu S."/>
            <person name="Song J.Y."/>
            <person name="Lee S.K."/>
        </authorList>
    </citation>
    <scope>NUCLEOTIDE SEQUENCE [LARGE SCALE GENOMIC DNA]</scope>
    <source>
        <tissue evidence="2">Muscle</tissue>
    </source>
</reference>
<proteinExistence type="predicted"/>
<evidence type="ECO:0000313" key="3">
    <source>
        <dbReference type="Proteomes" id="UP000314294"/>
    </source>
</evidence>
<accession>A0A4Z2GIS3</accession>
<dbReference type="AlphaFoldDB" id="A0A4Z2GIS3"/>
<keyword evidence="3" id="KW-1185">Reference proteome</keyword>